<dbReference type="STRING" id="499555.BJL86_0420"/>
<feature type="domain" description="BioF2-like acetyltransferase" evidence="1">
    <location>
        <begin position="166"/>
        <end position="314"/>
    </location>
</feature>
<sequence length="378" mass="41436">MIFTIHTRVSAELEAEWDALAEQVGTHFGARPTYALSWHRCTGKGRLAVATVHRKVGGRKLLVALLGMHTRIRGGLPVKRLLGHGLGTVGEALAVDDAALDALVDGLRRRGAILQLTHLETDSPLVAALRRSGRWKVEVALDDHCPVVDLPEGVTSRSLRSGSTLRRSASTRRKLERAGTPMTIEKVTTAQQLEYFWPDIVRTAAASADAERASGTEPRQDLCATPWGEFTYAFLHQEATRGRLLVWGALFGGVWGAHMVTLRSGSRAELWLTRYSPLAASSRPGHQLIESICDTHDEVGITEFDFLIGRNPYKTDWQTREYSVVTVVAAPRTIGVALYWLRGADAVFSALRVLRARFSGTRHPRASPSTSASHPTPS</sequence>
<gene>
    <name evidence="2" type="ORF">BJL86_0420</name>
</gene>
<name>A0A173LKX3_9ACTN</name>
<reference evidence="2 3" key="1">
    <citation type="submission" date="2016-06" db="EMBL/GenBank/DDBJ databases">
        <title>Complete genome sequence of a saline-alkali tolerant type strain Dietzia timorensis ID05-A0528T.</title>
        <authorList>
            <person name="Wu X."/>
        </authorList>
    </citation>
    <scope>NUCLEOTIDE SEQUENCE [LARGE SCALE GENOMIC DNA]</scope>
    <source>
        <strain evidence="2 3">ID05-A0528</strain>
    </source>
</reference>
<dbReference type="EMBL" id="CP015961">
    <property type="protein sequence ID" value="ANI91230.1"/>
    <property type="molecule type" value="Genomic_DNA"/>
</dbReference>
<accession>A0A173LKX3</accession>
<dbReference type="InterPro" id="IPR038740">
    <property type="entry name" value="BioF2-like_GNAT_dom"/>
</dbReference>
<evidence type="ECO:0000259" key="1">
    <source>
        <dbReference type="Pfam" id="PF13480"/>
    </source>
</evidence>
<organism evidence="2 3">
    <name type="scientific">Dietzia timorensis</name>
    <dbReference type="NCBI Taxonomy" id="499555"/>
    <lineage>
        <taxon>Bacteria</taxon>
        <taxon>Bacillati</taxon>
        <taxon>Actinomycetota</taxon>
        <taxon>Actinomycetes</taxon>
        <taxon>Mycobacteriales</taxon>
        <taxon>Dietziaceae</taxon>
        <taxon>Dietzia</taxon>
    </lineage>
</organism>
<keyword evidence="3" id="KW-1185">Reference proteome</keyword>
<dbReference type="OrthoDB" id="4477492at2"/>
<dbReference type="Proteomes" id="UP000186104">
    <property type="component" value="Chromosome"/>
</dbReference>
<dbReference type="KEGG" id="dtm:BJL86_0420"/>
<evidence type="ECO:0000313" key="2">
    <source>
        <dbReference type="EMBL" id="ANI91230.1"/>
    </source>
</evidence>
<proteinExistence type="predicted"/>
<dbReference type="AlphaFoldDB" id="A0A173LKX3"/>
<dbReference type="SUPFAM" id="SSF55729">
    <property type="entry name" value="Acyl-CoA N-acyltransferases (Nat)"/>
    <property type="match status" value="1"/>
</dbReference>
<dbReference type="InterPro" id="IPR016181">
    <property type="entry name" value="Acyl_CoA_acyltransferase"/>
</dbReference>
<protein>
    <recommendedName>
        <fullName evidence="1">BioF2-like acetyltransferase domain-containing protein</fullName>
    </recommendedName>
</protein>
<evidence type="ECO:0000313" key="3">
    <source>
        <dbReference type="Proteomes" id="UP000186104"/>
    </source>
</evidence>
<dbReference type="Pfam" id="PF13480">
    <property type="entry name" value="Acetyltransf_6"/>
    <property type="match status" value="1"/>
</dbReference>